<sequence>MENTETQKAAKKLQREENNTPQTELLHVFPKAPVSDHVFFPEFSEAYPLPEEDFFHNPLTEESGKGMLYSCPKFNVMNYIPPALNDTASAVVKKFDTTLYGIQSTLTNTTRPIDFLHL</sequence>
<feature type="region of interest" description="Disordered" evidence="1">
    <location>
        <begin position="1"/>
        <end position="23"/>
    </location>
</feature>
<dbReference type="Proteomes" id="UP000187429">
    <property type="component" value="Unassembled WGS sequence"/>
</dbReference>
<dbReference type="OrthoDB" id="5578742at2759"/>
<comment type="caution">
    <text evidence="2">The sequence shown here is derived from an EMBL/GenBank/DDBJ whole genome shotgun (WGS) entry which is preliminary data.</text>
</comment>
<accession>A0A1R1YFN9</accession>
<proteinExistence type="predicted"/>
<name>A0A1R1YFN9_9FUNG</name>
<evidence type="ECO:0000313" key="3">
    <source>
        <dbReference type="Proteomes" id="UP000187429"/>
    </source>
</evidence>
<reference evidence="3" key="1">
    <citation type="submission" date="2017-01" db="EMBL/GenBank/DDBJ databases">
        <authorList>
            <person name="Wang Y."/>
            <person name="White M."/>
            <person name="Kvist S."/>
            <person name="Moncalvo J.-M."/>
        </authorList>
    </citation>
    <scope>NUCLEOTIDE SEQUENCE [LARGE SCALE GENOMIC DNA]</scope>
    <source>
        <strain evidence="3">ID-206-W2</strain>
    </source>
</reference>
<gene>
    <name evidence="2" type="ORF">AYI69_g4207</name>
</gene>
<evidence type="ECO:0000313" key="2">
    <source>
        <dbReference type="EMBL" id="OMJ25694.1"/>
    </source>
</evidence>
<organism evidence="2 3">
    <name type="scientific">Smittium culicis</name>
    <dbReference type="NCBI Taxonomy" id="133412"/>
    <lineage>
        <taxon>Eukaryota</taxon>
        <taxon>Fungi</taxon>
        <taxon>Fungi incertae sedis</taxon>
        <taxon>Zoopagomycota</taxon>
        <taxon>Kickxellomycotina</taxon>
        <taxon>Harpellomycetes</taxon>
        <taxon>Harpellales</taxon>
        <taxon>Legeriomycetaceae</taxon>
        <taxon>Smittium</taxon>
    </lineage>
</organism>
<dbReference type="EMBL" id="LSSM01001596">
    <property type="protein sequence ID" value="OMJ25694.1"/>
    <property type="molecule type" value="Genomic_DNA"/>
</dbReference>
<dbReference type="AlphaFoldDB" id="A0A1R1YFN9"/>
<protein>
    <submittedName>
        <fullName evidence="2">Uncharacterized protein</fullName>
    </submittedName>
</protein>
<keyword evidence="3" id="KW-1185">Reference proteome</keyword>
<evidence type="ECO:0000256" key="1">
    <source>
        <dbReference type="SAM" id="MobiDB-lite"/>
    </source>
</evidence>